<dbReference type="Gene3D" id="3.40.50.880">
    <property type="match status" value="1"/>
</dbReference>
<dbReference type="PANTHER" id="PTHR43130">
    <property type="entry name" value="ARAC-FAMILY TRANSCRIPTIONAL REGULATOR"/>
    <property type="match status" value="1"/>
</dbReference>
<dbReference type="Proteomes" id="UP000182888">
    <property type="component" value="Unassembled WGS sequence"/>
</dbReference>
<dbReference type="InterPro" id="IPR002818">
    <property type="entry name" value="DJ-1/PfpI"/>
</dbReference>
<dbReference type="EMBL" id="CCND01000050">
    <property type="protein sequence ID" value="CDX62751.1"/>
    <property type="molecule type" value="Genomic_DNA"/>
</dbReference>
<reference evidence="3" key="1">
    <citation type="submission" date="2014-08" db="EMBL/GenBank/DDBJ databases">
        <authorList>
            <person name="Edwards T."/>
        </authorList>
    </citation>
    <scope>NUCLEOTIDE SEQUENCE [LARGE SCALE GENOMIC DNA]</scope>
</reference>
<dbReference type="InterPro" id="IPR029062">
    <property type="entry name" value="Class_I_gatase-like"/>
</dbReference>
<evidence type="ECO:0000313" key="3">
    <source>
        <dbReference type="Proteomes" id="UP000182888"/>
    </source>
</evidence>
<dbReference type="AlphaFoldDB" id="A0A0K2W6C7"/>
<protein>
    <submittedName>
        <fullName evidence="2">Transcriptional regulator</fullName>
    </submittedName>
</protein>
<dbReference type="Pfam" id="PF01965">
    <property type="entry name" value="DJ-1_PfpI"/>
    <property type="match status" value="1"/>
</dbReference>
<dbReference type="SUPFAM" id="SSF52317">
    <property type="entry name" value="Class I glutamine amidotransferase-like"/>
    <property type="match status" value="1"/>
</dbReference>
<name>A0A0K2W6C7_MESPL</name>
<dbReference type="PANTHER" id="PTHR43130:SF3">
    <property type="entry name" value="HTH-TYPE TRANSCRIPTIONAL REGULATOR RV1931C"/>
    <property type="match status" value="1"/>
</dbReference>
<evidence type="ECO:0000313" key="2">
    <source>
        <dbReference type="EMBL" id="CDX62751.1"/>
    </source>
</evidence>
<gene>
    <name evidence="2" type="ORF">MPL1032_70025</name>
</gene>
<dbReference type="InterPro" id="IPR052158">
    <property type="entry name" value="INH-QAR"/>
</dbReference>
<organism evidence="2 3">
    <name type="scientific">Mesorhizobium plurifarium</name>
    <dbReference type="NCBI Taxonomy" id="69974"/>
    <lineage>
        <taxon>Bacteria</taxon>
        <taxon>Pseudomonadati</taxon>
        <taxon>Pseudomonadota</taxon>
        <taxon>Alphaproteobacteria</taxon>
        <taxon>Hyphomicrobiales</taxon>
        <taxon>Phyllobacteriaceae</taxon>
        <taxon>Mesorhizobium</taxon>
    </lineage>
</organism>
<accession>A0A0K2W6C7</accession>
<feature type="domain" description="DJ-1/PfpI" evidence="1">
    <location>
        <begin position="63"/>
        <end position="225"/>
    </location>
</feature>
<proteinExistence type="predicted"/>
<evidence type="ECO:0000259" key="1">
    <source>
        <dbReference type="Pfam" id="PF01965"/>
    </source>
</evidence>
<sequence length="382" mass="41212">MSLRIVLWSALGVLLIFVAAGAAWLLSLPSASLAAVQPAIDAKEAEATLAALKPKRQRPLIAIVGVNDGTETTDYLMPYGILRRADIADVVALATRPGPVQLHPALRVEPDATIAAFDAQHPEGADYVIVPAMMRDDDPDVLRWIRAQSAKGAMVIGVCVGATVVGASGLLDGKRATTHWYSLNELRQKHPTIRYVADRRYVVDRNVATTTGITASTPMMLTLIEAIAGRDKAEAVARDLGLDHWDARHDSGAFKFTRPFALTAIGNTLAFFNHEQLGIPLTPGMDEVSLALAADAWSRTFRSRAATFAPKGGAVVSRAGIRILPDQVASDWPADRKVPAMADIPPAKALDRTLEDITARYGERTTDFVAMQLEYPRIQPTP</sequence>